<dbReference type="InterPro" id="IPR006101">
    <property type="entry name" value="Glyco_hydro_2"/>
</dbReference>
<dbReference type="PRINTS" id="PR00132">
    <property type="entry name" value="GLHYDRLASE2"/>
</dbReference>
<organism evidence="10 11">
    <name type="scientific">Tessaracoccus bendigoensis DSM 12906</name>
    <dbReference type="NCBI Taxonomy" id="1123357"/>
    <lineage>
        <taxon>Bacteria</taxon>
        <taxon>Bacillati</taxon>
        <taxon>Actinomycetota</taxon>
        <taxon>Actinomycetes</taxon>
        <taxon>Propionibacteriales</taxon>
        <taxon>Propionibacteriaceae</taxon>
        <taxon>Tessaracoccus</taxon>
    </lineage>
</organism>
<dbReference type="STRING" id="1123357.SAMN02745244_01155"/>
<dbReference type="InterPro" id="IPR013783">
    <property type="entry name" value="Ig-like_fold"/>
</dbReference>
<dbReference type="PANTHER" id="PTHR46323">
    <property type="entry name" value="BETA-GALACTOSIDASE"/>
    <property type="match status" value="1"/>
</dbReference>
<evidence type="ECO:0000256" key="4">
    <source>
        <dbReference type="ARBA" id="ARBA00013303"/>
    </source>
</evidence>
<dbReference type="InterPro" id="IPR006104">
    <property type="entry name" value="Glyco_hydro_2_N"/>
</dbReference>
<dbReference type="InterPro" id="IPR014718">
    <property type="entry name" value="GH-type_carb-bd"/>
</dbReference>
<comment type="catalytic activity">
    <reaction evidence="1 8">
        <text>Hydrolysis of terminal non-reducing beta-D-galactose residues in beta-D-galactosides.</text>
        <dbReference type="EC" id="3.2.1.23"/>
    </reaction>
</comment>
<reference evidence="10 11" key="1">
    <citation type="submission" date="2016-11" db="EMBL/GenBank/DDBJ databases">
        <authorList>
            <person name="Jaros S."/>
            <person name="Januszkiewicz K."/>
            <person name="Wedrychowicz H."/>
        </authorList>
    </citation>
    <scope>NUCLEOTIDE SEQUENCE [LARGE SCALE GENOMIC DNA]</scope>
    <source>
        <strain evidence="10 11">DSM 12906</strain>
    </source>
</reference>
<dbReference type="GO" id="GO:0004565">
    <property type="term" value="F:beta-galactosidase activity"/>
    <property type="evidence" value="ECO:0007669"/>
    <property type="project" value="UniProtKB-EC"/>
</dbReference>
<dbReference type="Pfam" id="PF16353">
    <property type="entry name" value="LacZ_4"/>
    <property type="match status" value="1"/>
</dbReference>
<dbReference type="SUPFAM" id="SSF74650">
    <property type="entry name" value="Galactose mutarotase-like"/>
    <property type="match status" value="1"/>
</dbReference>
<dbReference type="InterPro" id="IPR032312">
    <property type="entry name" value="LacZ_4"/>
</dbReference>
<dbReference type="GO" id="GO:0030246">
    <property type="term" value="F:carbohydrate binding"/>
    <property type="evidence" value="ECO:0007669"/>
    <property type="project" value="InterPro"/>
</dbReference>
<dbReference type="GO" id="GO:0005990">
    <property type="term" value="P:lactose catabolic process"/>
    <property type="evidence" value="ECO:0007669"/>
    <property type="project" value="TreeGrafter"/>
</dbReference>
<name>A0A1M6EB19_9ACTN</name>
<accession>A0A1M6EB19</accession>
<dbReference type="Pfam" id="PF02836">
    <property type="entry name" value="Glyco_hydro_2_C"/>
    <property type="match status" value="1"/>
</dbReference>
<sequence>MITPRHHGNLQVVNVSVLPRRAYYVPASRPMGPLVGDREQSDRLQMLNGPWWFQYFESTYDVPEQFYLGDDLADAYGEVPVPSVWQNLGFDSHQYTNIRYPIPLDPPHVPQENPCGAYIRDFDYAPDPDAPRVHLNFEGVDSCYYVWLNGSYVGYSQISHATSEFDVTDLLVAGTNRLAVLVLKWGVGTYLEDQDKFRTSGIFRDVYLLQRPESAVFDYFTTTQLHPDRAVVHVRASFSGDPVPTRITLTDADGEPVAEADLRHAPADDEFTHGTELGIPTPHLWNAEDPYLYTLTIATEREAIVDRVGVREIQTNGNVVQVNGRHIRFRGVNRHDSDPVTGPVISLDQLMTDLRLMKQHNVNAIRSAHYPNSPYFYQLCDELGFYVMNEADNESHGTQAQYLADPSFPNQVLHWNERIADNPDFLPATMDRMQACVRREKNRPSVVMWSAGNECAYGITLEESLRWTKDYDPTRLTVYESSFYDDKKRKYDYSVIDIYSRMYPALTEVQDYLDSQPDKPFLLLEYCHAMGNGPGDFQDYLEVVESDPVMCGGFAWEWCDHAVHTGTTEDGRAIYYYGGDHGEIIHDGNFCVDGLVSPDRQPHVGLLEFANVHRPVRVAGFDQTTGELRLHNHLDFTDLAGTVSLSYEVTRDGELIEEGTIETLPTIPPRAVGSVNCNIPVPESGRCYLKVTYHSLVATELVPAGHVLGFDEVPLEVADPRNQTALELLPPDDQDPPALDVQADERFITISGASFEYVLDRTDGLFKTMNVGGEPLLTRPMEVNIWRAPTDNDMYIKAKWYLAQYPHARARAYDTEYSVGPDGVTITSSMGLLAPAVQRIAALETVWHVSPAGAVHVDMTVRKDPEFPMFPRFGLRLFLDGAFDQVTYYGLGPHESYPDKHRASSHGRYSSSVPELHVDYLRPQENGSHHDCDYVIAHDDAARAIAAVGDQTFSFNASPYTQEQLADARRNVDLTGSGETVWCLDYAHNGIGSNSCGPELLEKYRLDAPEFRFALTLVPSASVESTIPHHRNEANA</sequence>
<dbReference type="RefSeq" id="WP_073186587.1">
    <property type="nucleotide sequence ID" value="NZ_FQZG01000016.1"/>
</dbReference>
<dbReference type="InterPro" id="IPR036156">
    <property type="entry name" value="Beta-gal/glucu_dom_sf"/>
</dbReference>
<dbReference type="PANTHER" id="PTHR46323:SF2">
    <property type="entry name" value="BETA-GALACTOSIDASE"/>
    <property type="match status" value="1"/>
</dbReference>
<dbReference type="Pfam" id="PF02837">
    <property type="entry name" value="Glyco_hydro_2_N"/>
    <property type="match status" value="1"/>
</dbReference>
<dbReference type="InterPro" id="IPR006103">
    <property type="entry name" value="Glyco_hydro_2_cat"/>
</dbReference>
<dbReference type="SMART" id="SM01038">
    <property type="entry name" value="Bgal_small_N"/>
    <property type="match status" value="1"/>
</dbReference>
<evidence type="ECO:0000256" key="1">
    <source>
        <dbReference type="ARBA" id="ARBA00001412"/>
    </source>
</evidence>
<dbReference type="EC" id="3.2.1.23" evidence="3 8"/>
<dbReference type="InterPro" id="IPR023232">
    <property type="entry name" value="Glyco_hydro_2_AS"/>
</dbReference>
<keyword evidence="6 8" id="KW-0326">Glycosidase</keyword>
<evidence type="ECO:0000256" key="3">
    <source>
        <dbReference type="ARBA" id="ARBA00012756"/>
    </source>
</evidence>
<dbReference type="Gene3D" id="2.60.40.10">
    <property type="entry name" value="Immunoglobulins"/>
    <property type="match status" value="2"/>
</dbReference>
<feature type="domain" description="Beta galactosidase small chain/" evidence="9">
    <location>
        <begin position="749"/>
        <end position="1018"/>
    </location>
</feature>
<evidence type="ECO:0000256" key="8">
    <source>
        <dbReference type="RuleBase" id="RU361154"/>
    </source>
</evidence>
<dbReference type="OrthoDB" id="9762066at2"/>
<gene>
    <name evidence="10" type="ORF">SAMN02745244_01155</name>
</gene>
<proteinExistence type="inferred from homology"/>
<dbReference type="SUPFAM" id="SSF51445">
    <property type="entry name" value="(Trans)glycosidases"/>
    <property type="match status" value="1"/>
</dbReference>
<protein>
    <recommendedName>
        <fullName evidence="4 8">Beta-galactosidase</fullName>
        <ecNumber evidence="3 8">3.2.1.23</ecNumber>
    </recommendedName>
    <alternativeName>
        <fullName evidence="7 8">Lactase</fullName>
    </alternativeName>
</protein>
<evidence type="ECO:0000313" key="11">
    <source>
        <dbReference type="Proteomes" id="UP000184512"/>
    </source>
</evidence>
<dbReference type="InterPro" id="IPR006102">
    <property type="entry name" value="Ig-like_GH2"/>
</dbReference>
<dbReference type="Proteomes" id="UP000184512">
    <property type="component" value="Unassembled WGS sequence"/>
</dbReference>
<keyword evidence="5 8" id="KW-0378">Hydrolase</keyword>
<evidence type="ECO:0000256" key="2">
    <source>
        <dbReference type="ARBA" id="ARBA00007401"/>
    </source>
</evidence>
<dbReference type="AlphaFoldDB" id="A0A1M6EB19"/>
<dbReference type="InterPro" id="IPR023230">
    <property type="entry name" value="Glyco_hydro_2_CS"/>
</dbReference>
<dbReference type="Gene3D" id="2.60.120.260">
    <property type="entry name" value="Galactose-binding domain-like"/>
    <property type="match status" value="1"/>
</dbReference>
<dbReference type="InterPro" id="IPR017853">
    <property type="entry name" value="GH"/>
</dbReference>
<keyword evidence="11" id="KW-1185">Reference proteome</keyword>
<dbReference type="Gene3D" id="3.20.20.80">
    <property type="entry name" value="Glycosidases"/>
    <property type="match status" value="1"/>
</dbReference>
<dbReference type="EMBL" id="FQZG01000016">
    <property type="protein sequence ID" value="SHI82613.1"/>
    <property type="molecule type" value="Genomic_DNA"/>
</dbReference>
<dbReference type="Gene3D" id="2.70.98.10">
    <property type="match status" value="1"/>
</dbReference>
<evidence type="ECO:0000256" key="7">
    <source>
        <dbReference type="ARBA" id="ARBA00032230"/>
    </source>
</evidence>
<dbReference type="Pfam" id="PF00703">
    <property type="entry name" value="Glyco_hydro_2"/>
    <property type="match status" value="1"/>
</dbReference>
<dbReference type="InterPro" id="IPR008979">
    <property type="entry name" value="Galactose-bd-like_sf"/>
</dbReference>
<evidence type="ECO:0000259" key="9">
    <source>
        <dbReference type="SMART" id="SM01038"/>
    </source>
</evidence>
<dbReference type="SUPFAM" id="SSF49303">
    <property type="entry name" value="beta-Galactosidase/glucuronidase domain"/>
    <property type="match status" value="2"/>
</dbReference>
<evidence type="ECO:0000313" key="10">
    <source>
        <dbReference type="EMBL" id="SHI82613.1"/>
    </source>
</evidence>
<comment type="similarity">
    <text evidence="2 8">Belongs to the glycosyl hydrolase 2 family.</text>
</comment>
<dbReference type="PROSITE" id="PS00719">
    <property type="entry name" value="GLYCOSYL_HYDROL_F2_1"/>
    <property type="match status" value="1"/>
</dbReference>
<evidence type="ECO:0000256" key="5">
    <source>
        <dbReference type="ARBA" id="ARBA00022801"/>
    </source>
</evidence>
<dbReference type="SUPFAM" id="SSF49785">
    <property type="entry name" value="Galactose-binding domain-like"/>
    <property type="match status" value="1"/>
</dbReference>
<dbReference type="InterPro" id="IPR050347">
    <property type="entry name" value="Bact_Beta-galactosidase"/>
</dbReference>
<dbReference type="InterPro" id="IPR004199">
    <property type="entry name" value="B-gal_small/dom_5"/>
</dbReference>
<evidence type="ECO:0000256" key="6">
    <source>
        <dbReference type="ARBA" id="ARBA00023295"/>
    </source>
</evidence>
<dbReference type="GO" id="GO:0009341">
    <property type="term" value="C:beta-galactosidase complex"/>
    <property type="evidence" value="ECO:0007669"/>
    <property type="project" value="InterPro"/>
</dbReference>
<dbReference type="InterPro" id="IPR011013">
    <property type="entry name" value="Gal_mutarotase_sf_dom"/>
</dbReference>
<dbReference type="PROSITE" id="PS00608">
    <property type="entry name" value="GLYCOSYL_HYDROL_F2_2"/>
    <property type="match status" value="1"/>
</dbReference>
<dbReference type="Pfam" id="PF02929">
    <property type="entry name" value="Bgal_small_N"/>
    <property type="match status" value="1"/>
</dbReference>